<dbReference type="Pfam" id="PF00293">
    <property type="entry name" value="NUDIX"/>
    <property type="match status" value="1"/>
</dbReference>
<keyword evidence="3" id="KW-1185">Reference proteome</keyword>
<evidence type="ECO:0000259" key="1">
    <source>
        <dbReference type="PROSITE" id="PS51462"/>
    </source>
</evidence>
<dbReference type="Proteomes" id="UP001180724">
    <property type="component" value="Unassembled WGS sequence"/>
</dbReference>
<dbReference type="InterPro" id="IPR000086">
    <property type="entry name" value="NUDIX_hydrolase_dom"/>
</dbReference>
<gene>
    <name evidence="2" type="ORF">RM812_41410</name>
</gene>
<dbReference type="Gene3D" id="3.90.79.10">
    <property type="entry name" value="Nucleoside Triphosphate Pyrophosphohydrolase"/>
    <property type="match status" value="1"/>
</dbReference>
<proteinExistence type="predicted"/>
<dbReference type="RefSeq" id="WP_311586073.1">
    <property type="nucleotide sequence ID" value="NZ_JAVRFH010000185.1"/>
</dbReference>
<feature type="domain" description="Nudix hydrolase" evidence="1">
    <location>
        <begin position="28"/>
        <end position="165"/>
    </location>
</feature>
<name>A0ABU3B5I5_9ACTN</name>
<dbReference type="EMBL" id="JAVRFH010000185">
    <property type="protein sequence ID" value="MDT0616543.1"/>
    <property type="molecule type" value="Genomic_DNA"/>
</dbReference>
<reference evidence="2" key="1">
    <citation type="submission" date="2024-05" db="EMBL/GenBank/DDBJ databases">
        <title>30 novel species of actinomycetes from the DSMZ collection.</title>
        <authorList>
            <person name="Nouioui I."/>
        </authorList>
    </citation>
    <scope>NUCLEOTIDE SEQUENCE</scope>
    <source>
        <strain evidence="2">DSM 40712</strain>
    </source>
</reference>
<protein>
    <submittedName>
        <fullName evidence="2">NUDIX domain-containing protein</fullName>
    </submittedName>
</protein>
<evidence type="ECO:0000313" key="3">
    <source>
        <dbReference type="Proteomes" id="UP001180724"/>
    </source>
</evidence>
<accession>A0ABU3B5I5</accession>
<organism evidence="2 3">
    <name type="scientific">Streptomyces lancefieldiae</name>
    <dbReference type="NCBI Taxonomy" id="3075520"/>
    <lineage>
        <taxon>Bacteria</taxon>
        <taxon>Bacillati</taxon>
        <taxon>Actinomycetota</taxon>
        <taxon>Actinomycetes</taxon>
        <taxon>Kitasatosporales</taxon>
        <taxon>Streptomycetaceae</taxon>
        <taxon>Streptomyces</taxon>
    </lineage>
</organism>
<evidence type="ECO:0000313" key="2">
    <source>
        <dbReference type="EMBL" id="MDT0616543.1"/>
    </source>
</evidence>
<dbReference type="PROSITE" id="PS51462">
    <property type="entry name" value="NUDIX"/>
    <property type="match status" value="1"/>
</dbReference>
<sequence>MTTTSAPDERPAVAMSDEAYGALRTSAALWAGTSVLITNRRGQVVVQRVSYRPTRLLPGGTPEPEDGGDPVATAVREAREEAAAELAGTRYLGYLSDPDGPCARVRYAASLKSLAAARADPATGRTYVRILATPEQALEFFDWGPSAAEEQVAAAHQARVLLGIPKASHQPVTELPNPTSW</sequence>
<dbReference type="SUPFAM" id="SSF55811">
    <property type="entry name" value="Nudix"/>
    <property type="match status" value="1"/>
</dbReference>
<dbReference type="InterPro" id="IPR015797">
    <property type="entry name" value="NUDIX_hydrolase-like_dom_sf"/>
</dbReference>
<comment type="caution">
    <text evidence="2">The sequence shown here is derived from an EMBL/GenBank/DDBJ whole genome shotgun (WGS) entry which is preliminary data.</text>
</comment>